<sequence length="141" mass="16871">MKYYVLHHFFFDVYLGKNSYDQWNEQFNSQLFRLVGKQEMIRDLSMQKKKNTIRENNKSNQLLFGKVVVDKRAIKSLFDFEKSQKNFVWIRKCSLCGGMNNQEASNQIEKSQSSTDDQRRSLTTKFAVIVECLYKHHFFSF</sequence>
<accession>X6MPN8</accession>
<evidence type="ECO:0000313" key="2">
    <source>
        <dbReference type="Proteomes" id="UP000023152"/>
    </source>
</evidence>
<keyword evidence="2" id="KW-1185">Reference proteome</keyword>
<dbReference type="Proteomes" id="UP000023152">
    <property type="component" value="Unassembled WGS sequence"/>
</dbReference>
<reference evidence="1 2" key="1">
    <citation type="journal article" date="2013" name="Curr. Biol.">
        <title>The Genome of the Foraminiferan Reticulomyxa filosa.</title>
        <authorList>
            <person name="Glockner G."/>
            <person name="Hulsmann N."/>
            <person name="Schleicher M."/>
            <person name="Noegel A.A."/>
            <person name="Eichinger L."/>
            <person name="Gallinger C."/>
            <person name="Pawlowski J."/>
            <person name="Sierra R."/>
            <person name="Euteneuer U."/>
            <person name="Pillet L."/>
            <person name="Moustafa A."/>
            <person name="Platzer M."/>
            <person name="Groth M."/>
            <person name="Szafranski K."/>
            <person name="Schliwa M."/>
        </authorList>
    </citation>
    <scope>NUCLEOTIDE SEQUENCE [LARGE SCALE GENOMIC DNA]</scope>
</reference>
<comment type="caution">
    <text evidence="1">The sequence shown here is derived from an EMBL/GenBank/DDBJ whole genome shotgun (WGS) entry which is preliminary data.</text>
</comment>
<evidence type="ECO:0000313" key="1">
    <source>
        <dbReference type="EMBL" id="ETO15819.1"/>
    </source>
</evidence>
<dbReference type="EMBL" id="ASPP01018780">
    <property type="protein sequence ID" value="ETO15819.1"/>
    <property type="molecule type" value="Genomic_DNA"/>
</dbReference>
<protein>
    <submittedName>
        <fullName evidence="1">Uncharacterized protein</fullName>
    </submittedName>
</protein>
<name>X6MPN8_RETFI</name>
<proteinExistence type="predicted"/>
<gene>
    <name evidence="1" type="ORF">RFI_21547</name>
</gene>
<dbReference type="AlphaFoldDB" id="X6MPN8"/>
<organism evidence="1 2">
    <name type="scientific">Reticulomyxa filosa</name>
    <dbReference type="NCBI Taxonomy" id="46433"/>
    <lineage>
        <taxon>Eukaryota</taxon>
        <taxon>Sar</taxon>
        <taxon>Rhizaria</taxon>
        <taxon>Retaria</taxon>
        <taxon>Foraminifera</taxon>
        <taxon>Monothalamids</taxon>
        <taxon>Reticulomyxidae</taxon>
        <taxon>Reticulomyxa</taxon>
    </lineage>
</organism>